<evidence type="ECO:0000256" key="1">
    <source>
        <dbReference type="ARBA" id="ARBA00004173"/>
    </source>
</evidence>
<evidence type="ECO:0000313" key="9">
    <source>
        <dbReference type="EMBL" id="KIV95344.1"/>
    </source>
</evidence>
<dbReference type="VEuPathDB" id="FungiDB:PV10_03011"/>
<dbReference type="RefSeq" id="XP_016226918.1">
    <property type="nucleotide sequence ID" value="XM_016367400.1"/>
</dbReference>
<dbReference type="PANTHER" id="PTHR48182">
    <property type="entry name" value="PROTEIN SERAC1"/>
    <property type="match status" value="1"/>
</dbReference>
<dbReference type="OMA" id="LLITEMP"/>
<proteinExistence type="inferred from homology"/>
<dbReference type="InterPro" id="IPR042197">
    <property type="entry name" value="Apaf_helical"/>
</dbReference>
<evidence type="ECO:0000256" key="5">
    <source>
        <dbReference type="ARBA" id="ARBA00022824"/>
    </source>
</evidence>
<dbReference type="STRING" id="212818.A0A0D1ZN07"/>
<dbReference type="InterPro" id="IPR052374">
    <property type="entry name" value="SERAC1"/>
</dbReference>
<dbReference type="EMBL" id="KN847521">
    <property type="protein sequence ID" value="KIV95344.1"/>
    <property type="molecule type" value="Genomic_DNA"/>
</dbReference>
<evidence type="ECO:0000256" key="7">
    <source>
        <dbReference type="ARBA" id="ARBA00023136"/>
    </source>
</evidence>
<dbReference type="PANTHER" id="PTHR48182:SF2">
    <property type="entry name" value="PROTEIN SERAC1"/>
    <property type="match status" value="1"/>
</dbReference>
<dbReference type="Gene3D" id="3.40.50.1820">
    <property type="entry name" value="alpha/beta hydrolase"/>
    <property type="match status" value="1"/>
</dbReference>
<dbReference type="AlphaFoldDB" id="A0A0D1ZN07"/>
<dbReference type="Pfam" id="PF05057">
    <property type="entry name" value="DUF676"/>
    <property type="match status" value="1"/>
</dbReference>
<dbReference type="SUPFAM" id="SSF52540">
    <property type="entry name" value="P-loop containing nucleoside triphosphate hydrolases"/>
    <property type="match status" value="1"/>
</dbReference>
<sequence length="715" mass="80029">MPGVIRKLIDKAFANESPKTSSTESPWGILEVTCKSEGTSTENPVVDVVFVHGLNGNRERTWTAKNGILWPRDLLADEIKNARLLTFGWDARTYSSDVLSATSLSQHGNNLLQELSIYRRSTNTRHLPILFVAHSLGGLILKSGLVNAHLATSDHNTHLREVSEWSYGIIFLGVPHQGSGAAGLGEFLLNLKSVYLNTDTRFVKHMKEKSEWLENNMMQFANISNKFHTCYCYEAFPVVKHGLEILIVPFSSAVPPGQRGGEIRQFMKNHTTMTKFENKQDNDYQALRQMIKEMCREAATWTGQKADFHIDERHRSSAGTIVPDLGSDKFEVSFDSVPTNNAFFTGRRNELEKLCSILVPKTDTGHDTMGGALARSPVSTMTAVLQGLGGVGKTQIAREFAYSYRHCFTSIFWFDAHSLDTLLASFVQLAEQLISRYKDLLSGLVGVEHAGVQAAFQLDMVGSINETGNVLPNCSKKIVGPVKKWFQAQGNGQWLLIYDNYDHPQRYKIGEYLPNSGHGGSILITSRRDECYTLCKPESFLSIKSMTSSEGIELLLKYCNVADSSTSGAEYEEARQIVEALGHLPLAIDLAGSYLRKRRCPLKNYLKIKNRMLKTLNDKPLNCAESYEYTVFTTWEVSFAVIDEDDPESADFLLLWGFLSNEKIQVEMLQRGMGLEDDEGKHVLIYSCPLLNIHSNYVSHRWSACPSARGQCEIG</sequence>
<dbReference type="Gene3D" id="3.40.50.300">
    <property type="entry name" value="P-loop containing nucleotide triphosphate hydrolases"/>
    <property type="match status" value="1"/>
</dbReference>
<reference evidence="9 10" key="1">
    <citation type="submission" date="2015-01" db="EMBL/GenBank/DDBJ databases">
        <title>The Genome Sequence of Exophiala mesophila CBS40295.</title>
        <authorList>
            <consortium name="The Broad Institute Genomics Platform"/>
            <person name="Cuomo C."/>
            <person name="de Hoog S."/>
            <person name="Gorbushina A."/>
            <person name="Stielow B."/>
            <person name="Teixiera M."/>
            <person name="Abouelleil A."/>
            <person name="Chapman S.B."/>
            <person name="Priest M."/>
            <person name="Young S.K."/>
            <person name="Wortman J."/>
            <person name="Nusbaum C."/>
            <person name="Birren B."/>
        </authorList>
    </citation>
    <scope>NUCLEOTIDE SEQUENCE [LARGE SCALE GENOMIC DNA]</scope>
    <source>
        <strain evidence="9 10">CBS 40295</strain>
    </source>
</reference>
<dbReference type="OrthoDB" id="4120134at2759"/>
<evidence type="ECO:0000256" key="6">
    <source>
        <dbReference type="ARBA" id="ARBA00023128"/>
    </source>
</evidence>
<evidence type="ECO:0000256" key="3">
    <source>
        <dbReference type="ARBA" id="ARBA00004370"/>
    </source>
</evidence>
<dbReference type="GO" id="GO:0005783">
    <property type="term" value="C:endoplasmic reticulum"/>
    <property type="evidence" value="ECO:0007669"/>
    <property type="project" value="UniProtKB-SubCell"/>
</dbReference>
<name>A0A0D1ZN07_EXOME</name>
<keyword evidence="5" id="KW-0256">Endoplasmic reticulum</keyword>
<comment type="subcellular location">
    <subcellularLocation>
        <location evidence="2">Endoplasmic reticulum</location>
    </subcellularLocation>
    <subcellularLocation>
        <location evidence="3">Membrane</location>
    </subcellularLocation>
    <subcellularLocation>
        <location evidence="1">Mitochondrion</location>
    </subcellularLocation>
</comment>
<dbReference type="HOGENOM" id="CLU_000288_125_13_1"/>
<evidence type="ECO:0000259" key="8">
    <source>
        <dbReference type="Pfam" id="PF05057"/>
    </source>
</evidence>
<keyword evidence="7" id="KW-0472">Membrane</keyword>
<dbReference type="InterPro" id="IPR027417">
    <property type="entry name" value="P-loop_NTPase"/>
</dbReference>
<feature type="domain" description="DUF676" evidence="8">
    <location>
        <begin position="48"/>
        <end position="152"/>
    </location>
</feature>
<evidence type="ECO:0000313" key="10">
    <source>
        <dbReference type="Proteomes" id="UP000054302"/>
    </source>
</evidence>
<dbReference type="GO" id="GO:0043531">
    <property type="term" value="F:ADP binding"/>
    <property type="evidence" value="ECO:0007669"/>
    <property type="project" value="InterPro"/>
</dbReference>
<accession>A0A0D1ZN07</accession>
<protein>
    <recommendedName>
        <fullName evidence="8">DUF676 domain-containing protein</fullName>
    </recommendedName>
</protein>
<dbReference type="SUPFAM" id="SSF53474">
    <property type="entry name" value="alpha/beta-Hydrolases"/>
    <property type="match status" value="1"/>
</dbReference>
<dbReference type="GO" id="GO:0005739">
    <property type="term" value="C:mitochondrion"/>
    <property type="evidence" value="ECO:0007669"/>
    <property type="project" value="UniProtKB-SubCell"/>
</dbReference>
<dbReference type="GeneID" id="27320856"/>
<dbReference type="Proteomes" id="UP000054302">
    <property type="component" value="Unassembled WGS sequence"/>
</dbReference>
<dbReference type="InterPro" id="IPR029058">
    <property type="entry name" value="AB_hydrolase_fold"/>
</dbReference>
<organism evidence="9 10">
    <name type="scientific">Exophiala mesophila</name>
    <name type="common">Black yeast-like fungus</name>
    <dbReference type="NCBI Taxonomy" id="212818"/>
    <lineage>
        <taxon>Eukaryota</taxon>
        <taxon>Fungi</taxon>
        <taxon>Dikarya</taxon>
        <taxon>Ascomycota</taxon>
        <taxon>Pezizomycotina</taxon>
        <taxon>Eurotiomycetes</taxon>
        <taxon>Chaetothyriomycetidae</taxon>
        <taxon>Chaetothyriales</taxon>
        <taxon>Herpotrichiellaceae</taxon>
        <taxon>Exophiala</taxon>
    </lineage>
</organism>
<dbReference type="GO" id="GO:0016020">
    <property type="term" value="C:membrane"/>
    <property type="evidence" value="ECO:0007669"/>
    <property type="project" value="UniProtKB-SubCell"/>
</dbReference>
<dbReference type="Gene3D" id="1.10.8.430">
    <property type="entry name" value="Helical domain of apoptotic protease-activating factors"/>
    <property type="match status" value="1"/>
</dbReference>
<keyword evidence="6" id="KW-0496">Mitochondrion</keyword>
<evidence type="ECO:0000256" key="4">
    <source>
        <dbReference type="ARBA" id="ARBA00007920"/>
    </source>
</evidence>
<gene>
    <name evidence="9" type="ORF">PV10_03011</name>
</gene>
<dbReference type="InterPro" id="IPR007751">
    <property type="entry name" value="DUF676_lipase-like"/>
</dbReference>
<comment type="similarity">
    <text evidence="4">Belongs to the putative lipase ROG1 family.</text>
</comment>
<evidence type="ECO:0000256" key="2">
    <source>
        <dbReference type="ARBA" id="ARBA00004240"/>
    </source>
</evidence>
<keyword evidence="10" id="KW-1185">Reference proteome</keyword>